<feature type="compositionally biased region" description="Polar residues" evidence="6">
    <location>
        <begin position="235"/>
        <end position="246"/>
    </location>
</feature>
<feature type="compositionally biased region" description="Pro residues" evidence="6">
    <location>
        <begin position="37"/>
        <end position="52"/>
    </location>
</feature>
<protein>
    <recommendedName>
        <fullName evidence="7">THAP-type domain-containing protein</fullName>
    </recommendedName>
</protein>
<evidence type="ECO:0000256" key="5">
    <source>
        <dbReference type="PROSITE-ProRule" id="PRU00309"/>
    </source>
</evidence>
<keyword evidence="9" id="KW-1185">Reference proteome</keyword>
<dbReference type="InterPro" id="IPR006612">
    <property type="entry name" value="THAP_Znf"/>
</dbReference>
<dbReference type="SUPFAM" id="SSF57716">
    <property type="entry name" value="Glucocorticoid receptor-like (DNA-binding domain)"/>
    <property type="match status" value="1"/>
</dbReference>
<dbReference type="Pfam" id="PF05485">
    <property type="entry name" value="THAP"/>
    <property type="match status" value="1"/>
</dbReference>
<evidence type="ECO:0000256" key="3">
    <source>
        <dbReference type="ARBA" id="ARBA00022833"/>
    </source>
</evidence>
<evidence type="ECO:0000256" key="6">
    <source>
        <dbReference type="SAM" id="MobiDB-lite"/>
    </source>
</evidence>
<keyword evidence="2 5" id="KW-0863">Zinc-finger</keyword>
<sequence>MDTDLIMECEAEELEPWQQVDDRVEEDEMDGVTDSQTPPPRTPPPITAPPITAPTGTAGAPRLSNSVAKPHGKCFVVGCKEEHRTLHCVPAAEDRRAPWLKFIFEGNVPAKVGKKLLVCSNHFQTDCFSNLGQYNAGLAGKLILKEGSLPTLRGLPADQEHASVSLPLPATKDIGCQTDPPKRRNVGTQLSSRTLRPHYKSEGQQPHRDHLRDLAWRRREEEEEGGGGGGEEPLQGSSMITSQGPDPTSDPADSASALTESTVKSDAALPPQASRKYLVYESCLMELFERCARCQRACAVTTTRLGTLVSVEQLCSHCESSRRWRSQPLVDQTPAGDVQLSAAVYLSGASFSTLHKVFKAMRLQMFPYDTFCRYARMFVEPAVVHSWRKSQEVMLQQLSQQDKVPLGGDMRAHSVPLGGDMRAHSPGHCPKYVSYTTMELSTNTVVDVQLVQSAEVGSPHMEKEGLKRSLALLAARGVTIDYIVTDRHTLIQEFLREENIPQFYDVWHMEKRLSKKIDKMTKKKGCEKVKRWIPAIRNHVYWTAASSQTGPERLAKWTSLLNHVRDVHTHQDPLFPQCLHTVGNTRDKRKWLSAGSRAFDRLEKELTRKSVLKDIAQLSPHYQASSWEAFQSTVLQFAPKDLVSPYLGTLCRLYLAALHYNENADGGRAPTSSGDPLLKRRSPKSRTGESRARPLKTEATFRYVDDLMDLIMEKVFVDPSSYRDEILKLNIPPDRSSQ</sequence>
<dbReference type="SMART" id="SM00980">
    <property type="entry name" value="THAP"/>
    <property type="match status" value="1"/>
</dbReference>
<dbReference type="AlphaFoldDB" id="A0A6A5FIX5"/>
<dbReference type="SMART" id="SM00692">
    <property type="entry name" value="DM3"/>
    <property type="match status" value="1"/>
</dbReference>
<name>A0A6A5FIX5_PERFL</name>
<feature type="region of interest" description="Disordered" evidence="6">
    <location>
        <begin position="1"/>
        <end position="59"/>
    </location>
</feature>
<keyword evidence="1" id="KW-0479">Metal-binding</keyword>
<evidence type="ECO:0000313" key="8">
    <source>
        <dbReference type="EMBL" id="KAF1388612.1"/>
    </source>
</evidence>
<gene>
    <name evidence="8" type="ORF">PFLUV_G00092100</name>
</gene>
<organism evidence="8 9">
    <name type="scientific">Perca fluviatilis</name>
    <name type="common">European perch</name>
    <dbReference type="NCBI Taxonomy" id="8168"/>
    <lineage>
        <taxon>Eukaryota</taxon>
        <taxon>Metazoa</taxon>
        <taxon>Chordata</taxon>
        <taxon>Craniata</taxon>
        <taxon>Vertebrata</taxon>
        <taxon>Euteleostomi</taxon>
        <taxon>Actinopterygii</taxon>
        <taxon>Neopterygii</taxon>
        <taxon>Teleostei</taxon>
        <taxon>Neoteleostei</taxon>
        <taxon>Acanthomorphata</taxon>
        <taxon>Eupercaria</taxon>
        <taxon>Perciformes</taxon>
        <taxon>Percoidei</taxon>
        <taxon>Percidae</taxon>
        <taxon>Percinae</taxon>
        <taxon>Perca</taxon>
    </lineage>
</organism>
<feature type="compositionally biased region" description="Basic and acidic residues" evidence="6">
    <location>
        <begin position="199"/>
        <end position="220"/>
    </location>
</feature>
<dbReference type="PROSITE" id="PS50950">
    <property type="entry name" value="ZF_THAP"/>
    <property type="match status" value="1"/>
</dbReference>
<accession>A0A6A5FIX5</accession>
<dbReference type="PANTHER" id="PTHR31751">
    <property type="entry name" value="SI:CH211-108C17.2-RELATED-RELATED"/>
    <property type="match status" value="1"/>
</dbReference>
<evidence type="ECO:0000256" key="2">
    <source>
        <dbReference type="ARBA" id="ARBA00022771"/>
    </source>
</evidence>
<dbReference type="PANTHER" id="PTHR31751:SF44">
    <property type="entry name" value="SI:CH211-211K8.4-RELATED"/>
    <property type="match status" value="1"/>
</dbReference>
<feature type="compositionally biased region" description="Acidic residues" evidence="6">
    <location>
        <begin position="1"/>
        <end position="15"/>
    </location>
</feature>
<reference evidence="8 9" key="1">
    <citation type="submission" date="2019-06" db="EMBL/GenBank/DDBJ databases">
        <title>A chromosome-scale genome assembly of the European perch, Perca fluviatilis.</title>
        <authorList>
            <person name="Roques C."/>
            <person name="Zahm M."/>
            <person name="Cabau C."/>
            <person name="Klopp C."/>
            <person name="Bouchez O."/>
            <person name="Donnadieu C."/>
            <person name="Kuhl H."/>
            <person name="Gislard M."/>
            <person name="Guendouz S."/>
            <person name="Journot L."/>
            <person name="Haffray P."/>
            <person name="Bestin A."/>
            <person name="Morvezen R."/>
            <person name="Feron R."/>
            <person name="Wen M."/>
            <person name="Jouanno E."/>
            <person name="Herpin A."/>
            <person name="Schartl M."/>
            <person name="Postlethwait J."/>
            <person name="Schaerlinger B."/>
            <person name="Chardard D."/>
            <person name="Lecocq T."/>
            <person name="Poncet C."/>
            <person name="Jaffrelo L."/>
            <person name="Lampietro C."/>
            <person name="Guiguen Y."/>
        </authorList>
    </citation>
    <scope>NUCLEOTIDE SEQUENCE [LARGE SCALE GENOMIC DNA]</scope>
    <source>
        <tissue evidence="8">Blood</tissue>
    </source>
</reference>
<evidence type="ECO:0000259" key="7">
    <source>
        <dbReference type="PROSITE" id="PS50950"/>
    </source>
</evidence>
<comment type="caution">
    <text evidence="8">The sequence shown here is derived from an EMBL/GenBank/DDBJ whole genome shotgun (WGS) entry which is preliminary data.</text>
</comment>
<feature type="region of interest" description="Disordered" evidence="6">
    <location>
        <begin position="163"/>
        <end position="266"/>
    </location>
</feature>
<dbReference type="GO" id="GO:0003677">
    <property type="term" value="F:DNA binding"/>
    <property type="evidence" value="ECO:0007669"/>
    <property type="project" value="UniProtKB-UniRule"/>
</dbReference>
<evidence type="ECO:0000256" key="1">
    <source>
        <dbReference type="ARBA" id="ARBA00022723"/>
    </source>
</evidence>
<dbReference type="Proteomes" id="UP000465112">
    <property type="component" value="Chromosome 7"/>
</dbReference>
<dbReference type="EMBL" id="VHII01000007">
    <property type="protein sequence ID" value="KAF1388612.1"/>
    <property type="molecule type" value="Genomic_DNA"/>
</dbReference>
<feature type="region of interest" description="Disordered" evidence="6">
    <location>
        <begin position="665"/>
        <end position="693"/>
    </location>
</feature>
<evidence type="ECO:0000256" key="4">
    <source>
        <dbReference type="ARBA" id="ARBA00023125"/>
    </source>
</evidence>
<evidence type="ECO:0000313" key="9">
    <source>
        <dbReference type="Proteomes" id="UP000465112"/>
    </source>
</evidence>
<proteinExistence type="predicted"/>
<dbReference type="GO" id="GO:0008270">
    <property type="term" value="F:zinc ion binding"/>
    <property type="evidence" value="ECO:0007669"/>
    <property type="project" value="UniProtKB-KW"/>
</dbReference>
<feature type="domain" description="THAP-type" evidence="7">
    <location>
        <begin position="69"/>
        <end position="153"/>
    </location>
</feature>
<keyword evidence="3" id="KW-0862">Zinc</keyword>
<keyword evidence="4 5" id="KW-0238">DNA-binding</keyword>